<evidence type="ECO:0000256" key="6">
    <source>
        <dbReference type="ARBA" id="ARBA00022989"/>
    </source>
</evidence>
<name>A0A9C7Q3I4_9RHOD</name>
<dbReference type="PANTHER" id="PTHR30540">
    <property type="entry name" value="OSMOTIC STRESS POTASSIUM TRANSPORTER"/>
    <property type="match status" value="1"/>
</dbReference>
<feature type="transmembrane region" description="Helical" evidence="9">
    <location>
        <begin position="146"/>
        <end position="167"/>
    </location>
</feature>
<evidence type="ECO:0000256" key="1">
    <source>
        <dbReference type="ARBA" id="ARBA00004141"/>
    </source>
</evidence>
<feature type="transmembrane region" description="Helical" evidence="9">
    <location>
        <begin position="439"/>
        <end position="463"/>
    </location>
</feature>
<keyword evidence="7" id="KW-0406">Ion transport</keyword>
<comment type="caution">
    <text evidence="12">The sequence shown here is derived from an EMBL/GenBank/DDBJ whole genome shotgun (WGS) entry which is preliminary data.</text>
</comment>
<feature type="transmembrane region" description="Helical" evidence="9">
    <location>
        <begin position="196"/>
        <end position="217"/>
    </location>
</feature>
<dbReference type="OrthoDB" id="504708at2759"/>
<dbReference type="PANTHER" id="PTHR30540:SF83">
    <property type="entry name" value="K+ POTASSIUM TRANSPORTER"/>
    <property type="match status" value="1"/>
</dbReference>
<evidence type="ECO:0000313" key="13">
    <source>
        <dbReference type="Proteomes" id="UP001061958"/>
    </source>
</evidence>
<evidence type="ECO:0000259" key="11">
    <source>
        <dbReference type="Pfam" id="PF22776"/>
    </source>
</evidence>
<accession>A0A9C7Q3I4</accession>
<feature type="transmembrane region" description="Helical" evidence="9">
    <location>
        <begin position="382"/>
        <end position="404"/>
    </location>
</feature>
<reference evidence="12" key="1">
    <citation type="journal article" date="2022" name="Proc. Natl. Acad. Sci. U.S.A.">
        <title>Life cycle and functional genomics of the unicellular red alga Galdieria for elucidating algal and plant evolution and industrial use.</title>
        <authorList>
            <person name="Hirooka S."/>
            <person name="Itabashi T."/>
            <person name="Ichinose T.M."/>
            <person name="Onuma R."/>
            <person name="Fujiwara T."/>
            <person name="Yamashita S."/>
            <person name="Jong L.W."/>
            <person name="Tomita R."/>
            <person name="Iwane A.H."/>
            <person name="Miyagishima S.Y."/>
        </authorList>
    </citation>
    <scope>NUCLEOTIDE SEQUENCE</scope>
    <source>
        <strain evidence="12">NBRC 102759</strain>
    </source>
</reference>
<evidence type="ECO:0000256" key="8">
    <source>
        <dbReference type="ARBA" id="ARBA00023136"/>
    </source>
</evidence>
<dbReference type="Proteomes" id="UP001061958">
    <property type="component" value="Unassembled WGS sequence"/>
</dbReference>
<feature type="transmembrane region" description="Helical" evidence="9">
    <location>
        <begin position="503"/>
        <end position="523"/>
    </location>
</feature>
<evidence type="ECO:0008006" key="14">
    <source>
        <dbReference type="Google" id="ProtNLM"/>
    </source>
</evidence>
<evidence type="ECO:0000256" key="3">
    <source>
        <dbReference type="ARBA" id="ARBA00022538"/>
    </source>
</evidence>
<evidence type="ECO:0000256" key="2">
    <source>
        <dbReference type="ARBA" id="ARBA00022448"/>
    </source>
</evidence>
<feature type="transmembrane region" description="Helical" evidence="9">
    <location>
        <begin position="475"/>
        <end position="496"/>
    </location>
</feature>
<keyword evidence="13" id="KW-1185">Reference proteome</keyword>
<keyword evidence="3" id="KW-0633">Potassium transport</keyword>
<dbReference type="InterPro" id="IPR053952">
    <property type="entry name" value="K_trans_C"/>
</dbReference>
<dbReference type="InterPro" id="IPR053951">
    <property type="entry name" value="K_trans_N"/>
</dbReference>
<keyword evidence="8 9" id="KW-0472">Membrane</keyword>
<evidence type="ECO:0000256" key="7">
    <source>
        <dbReference type="ARBA" id="ARBA00023065"/>
    </source>
</evidence>
<dbReference type="EMBL" id="BQMJ01000075">
    <property type="protein sequence ID" value="GJQ15838.1"/>
    <property type="molecule type" value="Genomic_DNA"/>
</dbReference>
<keyword evidence="6 9" id="KW-1133">Transmembrane helix</keyword>
<comment type="subcellular location">
    <subcellularLocation>
        <location evidence="1">Membrane</location>
        <topology evidence="1">Multi-pass membrane protein</topology>
    </subcellularLocation>
</comment>
<sequence length="732" mass="80870">MEEGVYHRRISLFEGVPISRPGSSKNDTEENSQVPVEIQTVSEALTSSTTRIQYRNSLLGERDKTRQVATVRRISLAGADAAEFGGPSNSVSFEDPLFRQDKLGALVLLQRTIQIIGLCYGDVGTSPLYTVASLVDYEVAPTHFEIYAAGSMIFWLLVLVPSVKYALLVTMADHNGEGGAFAMIGLLRHKRIPKKWLFVATIVASIGAGALLADGIITPAITVVSAMQGIQVGAPSLSTSAVVGISIAILFLIFASQWFGSSKITIVYGPVLLVFFTVQAIAGIYNVTKHPAIFKALNPYYALRGIGIMWNDGKIGYLKIADALLSVTGSEGMYADMGHFGRTPLRLGWFLVILPSVWMSFFGQLALIASNPQMAVQASGKLYFYQVSNSLLWPLIVITTLASIIASQAIISGSFSIISQAVGLNVFPRLHIKRTDFRIYGQVFMPSINVIMGVLTIVITAGFQTSSALTSAYGVAVTTSFVTTSVLFLIIISVAWKVRPYIWIWYPIVFGLVDLLLWSSALTKVPSGGYIPVAISVVTISLMLVYRWGAKKEEENYKNNSLRWSEYKAIIESPQAPVFLDRTFVFLTSMQYGIPFTYSQFVKQIGAIPRLSLFVTVRYVSVPFVDNNHMYYVFKYTDQLYRIIVNVGYAQPIDNLVTFIESSGLSFLDDASSTKRIAFVKGKTELLSKKEHWFTYRFFLSVFSVMKMWSARIDTYLGIPFDSLEISTSMLV</sequence>
<gene>
    <name evidence="12" type="ORF">GpartN1_g7629.t1</name>
</gene>
<feature type="domain" description="K+ potassium transporter C-terminal" evidence="11">
    <location>
        <begin position="583"/>
        <end position="723"/>
    </location>
</feature>
<keyword evidence="2" id="KW-0813">Transport</keyword>
<dbReference type="Pfam" id="PF22776">
    <property type="entry name" value="K_trans_C"/>
    <property type="match status" value="1"/>
</dbReference>
<feature type="transmembrane region" description="Helical" evidence="9">
    <location>
        <begin position="237"/>
        <end position="259"/>
    </location>
</feature>
<dbReference type="GO" id="GO:0016020">
    <property type="term" value="C:membrane"/>
    <property type="evidence" value="ECO:0007669"/>
    <property type="project" value="UniProtKB-SubCell"/>
</dbReference>
<evidence type="ECO:0000313" key="12">
    <source>
        <dbReference type="EMBL" id="GJQ15838.1"/>
    </source>
</evidence>
<proteinExistence type="predicted"/>
<evidence type="ECO:0000256" key="5">
    <source>
        <dbReference type="ARBA" id="ARBA00022958"/>
    </source>
</evidence>
<keyword evidence="4 9" id="KW-0812">Transmembrane</keyword>
<feature type="domain" description="K+ potassium transporter integral membrane" evidence="10">
    <location>
        <begin position="113"/>
        <end position="566"/>
    </location>
</feature>
<dbReference type="GO" id="GO:0015079">
    <property type="term" value="F:potassium ion transmembrane transporter activity"/>
    <property type="evidence" value="ECO:0007669"/>
    <property type="project" value="InterPro"/>
</dbReference>
<feature type="transmembrane region" description="Helical" evidence="9">
    <location>
        <begin position="529"/>
        <end position="549"/>
    </location>
</feature>
<dbReference type="Pfam" id="PF02705">
    <property type="entry name" value="K_trans"/>
    <property type="match status" value="1"/>
</dbReference>
<dbReference type="InterPro" id="IPR003855">
    <property type="entry name" value="K+_transporter"/>
</dbReference>
<keyword evidence="5" id="KW-0630">Potassium</keyword>
<feature type="transmembrane region" description="Helical" evidence="9">
    <location>
        <begin position="347"/>
        <end position="370"/>
    </location>
</feature>
<reference evidence="12" key="2">
    <citation type="submission" date="2022-01" db="EMBL/GenBank/DDBJ databases">
        <authorList>
            <person name="Hirooka S."/>
            <person name="Miyagishima S.Y."/>
        </authorList>
    </citation>
    <scope>NUCLEOTIDE SEQUENCE</scope>
    <source>
        <strain evidence="12">NBRC 102759</strain>
    </source>
</reference>
<organism evidence="12 13">
    <name type="scientific">Galdieria partita</name>
    <dbReference type="NCBI Taxonomy" id="83374"/>
    <lineage>
        <taxon>Eukaryota</taxon>
        <taxon>Rhodophyta</taxon>
        <taxon>Bangiophyceae</taxon>
        <taxon>Galdieriales</taxon>
        <taxon>Galdieriaceae</taxon>
        <taxon>Galdieria</taxon>
    </lineage>
</organism>
<dbReference type="AlphaFoldDB" id="A0A9C7Q3I4"/>
<feature type="transmembrane region" description="Helical" evidence="9">
    <location>
        <begin position="410"/>
        <end position="427"/>
    </location>
</feature>
<evidence type="ECO:0000256" key="4">
    <source>
        <dbReference type="ARBA" id="ARBA00022692"/>
    </source>
</evidence>
<evidence type="ECO:0000259" key="10">
    <source>
        <dbReference type="Pfam" id="PF02705"/>
    </source>
</evidence>
<evidence type="ECO:0000256" key="9">
    <source>
        <dbReference type="SAM" id="Phobius"/>
    </source>
</evidence>
<protein>
    <recommendedName>
        <fullName evidence="14">Potassium transporter</fullName>
    </recommendedName>
</protein>
<feature type="transmembrane region" description="Helical" evidence="9">
    <location>
        <begin position="266"/>
        <end position="285"/>
    </location>
</feature>